<gene>
    <name evidence="4" type="ORF">BS50DRAFT_628022</name>
</gene>
<dbReference type="InterPro" id="IPR021109">
    <property type="entry name" value="Peptidase_aspartic_dom_sf"/>
</dbReference>
<accession>A0A2T2PB23</accession>
<dbReference type="STRING" id="1448308.A0A2T2PB23"/>
<dbReference type="SUPFAM" id="SSF50630">
    <property type="entry name" value="Acid proteases"/>
    <property type="match status" value="1"/>
</dbReference>
<dbReference type="InterPro" id="IPR033121">
    <property type="entry name" value="PEPTIDASE_A1"/>
</dbReference>
<sequence>MVQNTFLALSLLATSALALKQAQTPMGADVVLPPLNLGDDLTYDDQTDDLNPTLPGLAPNGTRLSGPLSAPPSSASISENLIWASTLTKRPSTSIAISSIGVRKGGEVSAEALSAKIDLDSAYTSLPDFVYDIFAQSKDAVQPEELRGGDEVDCATVGLLPELTVNLEGGEEVTVKAEQYVKRTRVIEDEDEYEHCEALVRRAEEWEEEVTIGYPAMKGRRVVFDWAEGRVGFEV</sequence>
<evidence type="ECO:0000256" key="2">
    <source>
        <dbReference type="SAM" id="SignalP"/>
    </source>
</evidence>
<feature type="chain" id="PRO_5015737452" description="Peptidase A1 domain-containing protein" evidence="2">
    <location>
        <begin position="19"/>
        <end position="235"/>
    </location>
</feature>
<dbReference type="PROSITE" id="PS51767">
    <property type="entry name" value="PEPTIDASE_A1"/>
    <property type="match status" value="1"/>
</dbReference>
<protein>
    <recommendedName>
        <fullName evidence="3">Peptidase A1 domain-containing protein</fullName>
    </recommendedName>
</protein>
<dbReference type="AlphaFoldDB" id="A0A2T2PB23"/>
<feature type="signal peptide" evidence="2">
    <location>
        <begin position="1"/>
        <end position="18"/>
    </location>
</feature>
<evidence type="ECO:0000313" key="4">
    <source>
        <dbReference type="EMBL" id="PSN74746.1"/>
    </source>
</evidence>
<evidence type="ECO:0000256" key="1">
    <source>
        <dbReference type="SAM" id="MobiDB-lite"/>
    </source>
</evidence>
<dbReference type="Proteomes" id="UP000240883">
    <property type="component" value="Unassembled WGS sequence"/>
</dbReference>
<keyword evidence="5" id="KW-1185">Reference proteome</keyword>
<organism evidence="4 5">
    <name type="scientific">Corynespora cassiicola Philippines</name>
    <dbReference type="NCBI Taxonomy" id="1448308"/>
    <lineage>
        <taxon>Eukaryota</taxon>
        <taxon>Fungi</taxon>
        <taxon>Dikarya</taxon>
        <taxon>Ascomycota</taxon>
        <taxon>Pezizomycotina</taxon>
        <taxon>Dothideomycetes</taxon>
        <taxon>Pleosporomycetidae</taxon>
        <taxon>Pleosporales</taxon>
        <taxon>Corynesporascaceae</taxon>
        <taxon>Corynespora</taxon>
    </lineage>
</organism>
<reference evidence="4 5" key="1">
    <citation type="journal article" date="2018" name="Front. Microbiol.">
        <title>Genome-Wide Analysis of Corynespora cassiicola Leaf Fall Disease Putative Effectors.</title>
        <authorList>
            <person name="Lopez D."/>
            <person name="Ribeiro S."/>
            <person name="Label P."/>
            <person name="Fumanal B."/>
            <person name="Venisse J.S."/>
            <person name="Kohler A."/>
            <person name="de Oliveira R.R."/>
            <person name="Labutti K."/>
            <person name="Lipzen A."/>
            <person name="Lail K."/>
            <person name="Bauer D."/>
            <person name="Ohm R.A."/>
            <person name="Barry K.W."/>
            <person name="Spatafora J."/>
            <person name="Grigoriev I.V."/>
            <person name="Martin F.M."/>
            <person name="Pujade-Renaud V."/>
        </authorList>
    </citation>
    <scope>NUCLEOTIDE SEQUENCE [LARGE SCALE GENOMIC DNA]</scope>
    <source>
        <strain evidence="4 5">Philippines</strain>
    </source>
</reference>
<evidence type="ECO:0000259" key="3">
    <source>
        <dbReference type="PROSITE" id="PS51767"/>
    </source>
</evidence>
<keyword evidence="2" id="KW-0732">Signal</keyword>
<feature type="domain" description="Peptidase A1" evidence="3">
    <location>
        <begin position="1"/>
        <end position="234"/>
    </location>
</feature>
<dbReference type="InterPro" id="IPR032799">
    <property type="entry name" value="TAXi_C"/>
</dbReference>
<dbReference type="Gene3D" id="2.40.70.10">
    <property type="entry name" value="Acid Proteases"/>
    <property type="match status" value="1"/>
</dbReference>
<proteinExistence type="predicted"/>
<dbReference type="Pfam" id="PF14541">
    <property type="entry name" value="TAXi_C"/>
    <property type="match status" value="1"/>
</dbReference>
<dbReference type="OrthoDB" id="3747338at2759"/>
<feature type="region of interest" description="Disordered" evidence="1">
    <location>
        <begin position="46"/>
        <end position="71"/>
    </location>
</feature>
<evidence type="ECO:0000313" key="5">
    <source>
        <dbReference type="Proteomes" id="UP000240883"/>
    </source>
</evidence>
<name>A0A2T2PB23_CORCC</name>
<dbReference type="EMBL" id="KZ678128">
    <property type="protein sequence ID" value="PSN74746.1"/>
    <property type="molecule type" value="Genomic_DNA"/>
</dbReference>